<sequence>MSLQQALIPLFTHLLPLALFICMGLDVLIRNSKKTEHRLVSLITLCYSSLFLEEYVRQLLPISYSPALAALWFSNTGILIPGLGFHFTAKLTGMDKRMPRFLYPYVFYVPALFPLISIFGAEEIISTQRFVESGMWKQPVYNPSYYIALIVSTLVSLLYLFPLLKARARAASAELKSLYTLTTWGVVVTALWIIAFGLFSYGSFMPPYPYIYCGLLWCFTLRLTMRRHDFLNFVDKRYEKLFHLNPAAIVLLDRSGTVRESNPAAEQLVGDMREDREAFYSLMKTVVSEQMRDTREIKGYEATVQGASKRLDVLLDGDYIMVDNEPHILLIVRDVTAQREYQEEIRYLAYHDPLTRLPNRRYFYERLEPAVAEARRRGGLMGIVLIDLDYFKDINDKYGHKAGDEALLHTSRLLREAVADRGLAARLGGDEFVLLLPEVASGEALEETIRRLRASVAASRLICEGQEIPIAMSIGASLYPQDGVDGDALMHGADKAMYAVKRRSRNDYGMAGRQ</sequence>
<dbReference type="Proteomes" id="UP001161691">
    <property type="component" value="Unassembled WGS sequence"/>
</dbReference>
<dbReference type="NCBIfam" id="TIGR00254">
    <property type="entry name" value="GGDEF"/>
    <property type="match status" value="1"/>
</dbReference>
<feature type="domain" description="GGDEF" evidence="2">
    <location>
        <begin position="379"/>
        <end position="513"/>
    </location>
</feature>
<dbReference type="InterPro" id="IPR052163">
    <property type="entry name" value="DGC-Regulatory_Protein"/>
</dbReference>
<dbReference type="Gene3D" id="3.30.450.20">
    <property type="entry name" value="PAS domain"/>
    <property type="match status" value="1"/>
</dbReference>
<evidence type="ECO:0000256" key="1">
    <source>
        <dbReference type="SAM" id="Phobius"/>
    </source>
</evidence>
<feature type="transmembrane region" description="Helical" evidence="1">
    <location>
        <begin position="145"/>
        <end position="166"/>
    </location>
</feature>
<accession>A0ABT6TPD7</accession>
<dbReference type="InterPro" id="IPR029787">
    <property type="entry name" value="Nucleotide_cyclase"/>
</dbReference>
<feature type="transmembrane region" description="Helical" evidence="1">
    <location>
        <begin position="68"/>
        <end position="89"/>
    </location>
</feature>
<dbReference type="InterPro" id="IPR000160">
    <property type="entry name" value="GGDEF_dom"/>
</dbReference>
<keyword evidence="1" id="KW-1133">Transmembrane helix</keyword>
<keyword evidence="1" id="KW-0472">Membrane</keyword>
<keyword evidence="3" id="KW-0548">Nucleotidyltransferase</keyword>
<dbReference type="EC" id="2.7.7.65" evidence="3"/>
<dbReference type="PROSITE" id="PS50887">
    <property type="entry name" value="GGDEF"/>
    <property type="match status" value="1"/>
</dbReference>
<dbReference type="SUPFAM" id="SSF55073">
    <property type="entry name" value="Nucleotide cyclase"/>
    <property type="match status" value="1"/>
</dbReference>
<dbReference type="SMART" id="SM00267">
    <property type="entry name" value="GGDEF"/>
    <property type="match status" value="1"/>
</dbReference>
<dbReference type="PANTHER" id="PTHR46663">
    <property type="entry name" value="DIGUANYLATE CYCLASE DGCT-RELATED"/>
    <property type="match status" value="1"/>
</dbReference>
<evidence type="ECO:0000313" key="4">
    <source>
        <dbReference type="Proteomes" id="UP001161691"/>
    </source>
</evidence>
<feature type="transmembrane region" description="Helical" evidence="1">
    <location>
        <begin position="101"/>
        <end position="125"/>
    </location>
</feature>
<feature type="transmembrane region" description="Helical" evidence="1">
    <location>
        <begin position="178"/>
        <end position="201"/>
    </location>
</feature>
<protein>
    <submittedName>
        <fullName evidence="3">Sensor domain-containing diguanylate cyclase</fullName>
        <ecNumber evidence="3">2.7.7.65</ecNumber>
    </submittedName>
</protein>
<keyword evidence="1" id="KW-0812">Transmembrane</keyword>
<proteinExistence type="predicted"/>
<dbReference type="CDD" id="cd01949">
    <property type="entry name" value="GGDEF"/>
    <property type="match status" value="1"/>
</dbReference>
<dbReference type="InterPro" id="IPR000014">
    <property type="entry name" value="PAS"/>
</dbReference>
<keyword evidence="3" id="KW-0808">Transferase</keyword>
<reference evidence="3" key="1">
    <citation type="submission" date="2023-04" db="EMBL/GenBank/DDBJ databases">
        <title>Comparative genomic analysis of Cohnella hashimotonis sp. nov., isolated from the International Space Station.</title>
        <authorList>
            <person name="Venkateswaran K."/>
            <person name="Simpson A."/>
        </authorList>
    </citation>
    <scope>NUCLEOTIDE SEQUENCE</scope>
    <source>
        <strain evidence="3">F6_2S_P_1</strain>
    </source>
</reference>
<comment type="caution">
    <text evidence="3">The sequence shown here is derived from an EMBL/GenBank/DDBJ whole genome shotgun (WGS) entry which is preliminary data.</text>
</comment>
<feature type="transmembrane region" description="Helical" evidence="1">
    <location>
        <begin position="207"/>
        <end position="225"/>
    </location>
</feature>
<organism evidence="3 4">
    <name type="scientific">Cohnella hashimotonis</name>
    <dbReference type="NCBI Taxonomy" id="2826895"/>
    <lineage>
        <taxon>Bacteria</taxon>
        <taxon>Bacillati</taxon>
        <taxon>Bacillota</taxon>
        <taxon>Bacilli</taxon>
        <taxon>Bacillales</taxon>
        <taxon>Paenibacillaceae</taxon>
        <taxon>Cohnella</taxon>
    </lineage>
</organism>
<dbReference type="Pfam" id="PF13188">
    <property type="entry name" value="PAS_8"/>
    <property type="match status" value="1"/>
</dbReference>
<dbReference type="Pfam" id="PF00990">
    <property type="entry name" value="GGDEF"/>
    <property type="match status" value="1"/>
</dbReference>
<gene>
    <name evidence="3" type="ORF">KB449_24630</name>
</gene>
<evidence type="ECO:0000259" key="2">
    <source>
        <dbReference type="PROSITE" id="PS50887"/>
    </source>
</evidence>
<keyword evidence="4" id="KW-1185">Reference proteome</keyword>
<dbReference type="InterPro" id="IPR043128">
    <property type="entry name" value="Rev_trsase/Diguanyl_cyclase"/>
</dbReference>
<dbReference type="NCBIfam" id="TIGR00229">
    <property type="entry name" value="sensory_box"/>
    <property type="match status" value="1"/>
</dbReference>
<feature type="transmembrane region" description="Helical" evidence="1">
    <location>
        <begin position="6"/>
        <end position="27"/>
    </location>
</feature>
<name>A0ABT6TPD7_9BACL</name>
<dbReference type="GO" id="GO:0052621">
    <property type="term" value="F:diguanylate cyclase activity"/>
    <property type="evidence" value="ECO:0007669"/>
    <property type="project" value="UniProtKB-EC"/>
</dbReference>
<evidence type="ECO:0000313" key="3">
    <source>
        <dbReference type="EMBL" id="MDI4648160.1"/>
    </source>
</evidence>
<dbReference type="EMBL" id="JAGRPV010000001">
    <property type="protein sequence ID" value="MDI4648160.1"/>
    <property type="molecule type" value="Genomic_DNA"/>
</dbReference>
<dbReference type="PANTHER" id="PTHR46663:SF2">
    <property type="entry name" value="GGDEF DOMAIN-CONTAINING PROTEIN"/>
    <property type="match status" value="1"/>
</dbReference>
<dbReference type="InterPro" id="IPR035965">
    <property type="entry name" value="PAS-like_dom_sf"/>
</dbReference>
<dbReference type="SUPFAM" id="SSF55785">
    <property type="entry name" value="PYP-like sensor domain (PAS domain)"/>
    <property type="match status" value="1"/>
</dbReference>
<dbReference type="RefSeq" id="WP_282910894.1">
    <property type="nucleotide sequence ID" value="NZ_JAGRPV010000001.1"/>
</dbReference>
<dbReference type="Gene3D" id="3.30.70.270">
    <property type="match status" value="1"/>
</dbReference>